<dbReference type="GO" id="GO:0031380">
    <property type="term" value="C:nuclear RNA-directed RNA polymerase complex"/>
    <property type="evidence" value="ECO:0007669"/>
    <property type="project" value="TreeGrafter"/>
</dbReference>
<organism evidence="4">
    <name type="scientific">Brugia timori</name>
    <dbReference type="NCBI Taxonomy" id="42155"/>
    <lineage>
        <taxon>Eukaryota</taxon>
        <taxon>Metazoa</taxon>
        <taxon>Ecdysozoa</taxon>
        <taxon>Nematoda</taxon>
        <taxon>Chromadorea</taxon>
        <taxon>Rhabditida</taxon>
        <taxon>Spirurina</taxon>
        <taxon>Spiruromorpha</taxon>
        <taxon>Filarioidea</taxon>
        <taxon>Onchocercidae</taxon>
        <taxon>Brugia</taxon>
    </lineage>
</organism>
<dbReference type="PANTHER" id="PTHR10887">
    <property type="entry name" value="DNA2/NAM7 HELICASE FAMILY"/>
    <property type="match status" value="1"/>
</dbReference>
<accession>A0A0R3R698</accession>
<keyword evidence="3" id="KW-1185">Reference proteome</keyword>
<dbReference type="InterPro" id="IPR057373">
    <property type="entry name" value="ZNFX1"/>
</dbReference>
<dbReference type="PANTHER" id="PTHR10887:SF341">
    <property type="entry name" value="NFX1-TYPE ZINC FINGER-CONTAINING PROTEIN 1"/>
    <property type="match status" value="1"/>
</dbReference>
<reference evidence="4" key="1">
    <citation type="submission" date="2017-02" db="UniProtKB">
        <authorList>
            <consortium name="WormBaseParasite"/>
        </authorList>
    </citation>
    <scope>IDENTIFICATION</scope>
</reference>
<dbReference type="InterPro" id="IPR045055">
    <property type="entry name" value="DNA2/NAM7-like"/>
</dbReference>
<evidence type="ECO:0000313" key="4">
    <source>
        <dbReference type="WBParaSite" id="BTMF_0001554201-mRNA-1"/>
    </source>
</evidence>
<evidence type="ECO:0000259" key="1">
    <source>
        <dbReference type="Pfam" id="PF25396"/>
    </source>
</evidence>
<dbReference type="STRING" id="42155.A0A0R3R698"/>
<protein>
    <submittedName>
        <fullName evidence="4">P-loop containing nucleoside triphosphate hydrolase protein</fullName>
    </submittedName>
</protein>
<proteinExistence type="predicted"/>
<dbReference type="AlphaFoldDB" id="A0A0R3R698"/>
<evidence type="ECO:0000313" key="3">
    <source>
        <dbReference type="Proteomes" id="UP000280834"/>
    </source>
</evidence>
<dbReference type="Proteomes" id="UP000280834">
    <property type="component" value="Unassembled WGS sequence"/>
</dbReference>
<sequence length="504" mass="58115">MREDLIGPLRDGIELWRQQKEKGCSEAMNKISIKAFVSYATDANEELDLLIIKGVIVEGAQLKQSTGEIIRYIIFQPPSADNSWDSRLKFGQLVTLSSDRFQEEALLATIAEKDSDDFSEGKLGLHFFDDHLVSRTKIYTLVESSSYYEMYQHVLECIKVLYSSPKMIMQRFDNSHTIPFGRFLVNVETNVGFPSYLVQVIDEDSHSSSDSLKSEYTDYSASSSSLKKTVIAKEISIFGTKYKVDKLKYTLDGNKIACGLDDAQRNALCYALTHELALIQGPPGTGYLIYSTLQNWCKKKCRQVCMKRIKNKERNIHDFLETQESGIRRFSRCIQGKTFLGRLIIRILLENITMWNPERINPIIVVCFTNHALDQFLDGILVDLIKDKRYNNELPSIVRFGSRCKSETLQKYTKRSVLKTYSDLIPDTTKHKASKIISERIHLLKMIRSQVAILMHSKNEILSYKHMQCVMLPEHVQQFNVRRTKRRRHPVSISSNYSMVVFHR</sequence>
<reference evidence="2 3" key="2">
    <citation type="submission" date="2018-11" db="EMBL/GenBank/DDBJ databases">
        <authorList>
            <consortium name="Pathogen Informatics"/>
        </authorList>
    </citation>
    <scope>NUCLEOTIDE SEQUENCE [LARGE SCALE GENOMIC DNA]</scope>
</reference>
<feature type="domain" description="ZNFX1" evidence="1">
    <location>
        <begin position="47"/>
        <end position="145"/>
    </location>
</feature>
<dbReference type="Pfam" id="PF25396">
    <property type="entry name" value="ZNFX1"/>
    <property type="match status" value="1"/>
</dbReference>
<dbReference type="GO" id="GO:0031048">
    <property type="term" value="P:regulatory ncRNA-mediated heterochromatin formation"/>
    <property type="evidence" value="ECO:0007669"/>
    <property type="project" value="TreeGrafter"/>
</dbReference>
<gene>
    <name evidence="2" type="ORF">BTMF_LOCUS13534</name>
</gene>
<dbReference type="WBParaSite" id="BTMF_0001554201-mRNA-1">
    <property type="protein sequence ID" value="BTMF_0001554201-mRNA-1"/>
    <property type="gene ID" value="BTMF_0001554201"/>
</dbReference>
<evidence type="ECO:0000313" key="2">
    <source>
        <dbReference type="EMBL" id="VDO46104.1"/>
    </source>
</evidence>
<name>A0A0R3R698_9BILA</name>
<dbReference type="InterPro" id="IPR027417">
    <property type="entry name" value="P-loop_NTPase"/>
</dbReference>
<dbReference type="EMBL" id="UZAG01020207">
    <property type="protein sequence ID" value="VDO46104.1"/>
    <property type="molecule type" value="Genomic_DNA"/>
</dbReference>
<dbReference type="Gene3D" id="3.40.50.300">
    <property type="entry name" value="P-loop containing nucleotide triphosphate hydrolases"/>
    <property type="match status" value="1"/>
</dbReference>